<dbReference type="AlphaFoldDB" id="A0A9P5U7P9"/>
<accession>A0A9P5U7P9</accession>
<comment type="caution">
    <text evidence="1">The sequence shown here is derived from an EMBL/GenBank/DDBJ whole genome shotgun (WGS) entry which is preliminary data.</text>
</comment>
<evidence type="ECO:0000313" key="2">
    <source>
        <dbReference type="Proteomes" id="UP000772434"/>
    </source>
</evidence>
<reference evidence="1" key="1">
    <citation type="submission" date="2020-11" db="EMBL/GenBank/DDBJ databases">
        <authorList>
            <consortium name="DOE Joint Genome Institute"/>
            <person name="Ahrendt S."/>
            <person name="Riley R."/>
            <person name="Andreopoulos W."/>
            <person name="Labutti K."/>
            <person name="Pangilinan J."/>
            <person name="Ruiz-Duenas F.J."/>
            <person name="Barrasa J.M."/>
            <person name="Sanchez-Garcia M."/>
            <person name="Camarero S."/>
            <person name="Miyauchi S."/>
            <person name="Serrano A."/>
            <person name="Linde D."/>
            <person name="Babiker R."/>
            <person name="Drula E."/>
            <person name="Ayuso-Fernandez I."/>
            <person name="Pacheco R."/>
            <person name="Padilla G."/>
            <person name="Ferreira P."/>
            <person name="Barriuso J."/>
            <person name="Kellner H."/>
            <person name="Castanera R."/>
            <person name="Alfaro M."/>
            <person name="Ramirez L."/>
            <person name="Pisabarro A.G."/>
            <person name="Kuo A."/>
            <person name="Tritt A."/>
            <person name="Lipzen A."/>
            <person name="He G."/>
            <person name="Yan M."/>
            <person name="Ng V."/>
            <person name="Cullen D."/>
            <person name="Martin F."/>
            <person name="Rosso M.-N."/>
            <person name="Henrissat B."/>
            <person name="Hibbett D."/>
            <person name="Martinez A.T."/>
            <person name="Grigoriev I.V."/>
        </authorList>
    </citation>
    <scope>NUCLEOTIDE SEQUENCE</scope>
    <source>
        <strain evidence="1">AH 40177</strain>
    </source>
</reference>
<dbReference type="Proteomes" id="UP000772434">
    <property type="component" value="Unassembled WGS sequence"/>
</dbReference>
<evidence type="ECO:0000313" key="1">
    <source>
        <dbReference type="EMBL" id="KAF9069019.1"/>
    </source>
</evidence>
<sequence length="365" mass="40737">MTLFVVPLGVACQPVLRNPISTKHTTYTTTATKVSELNQPGQPGARLQIKRSDKMWQRAAAYSSYTRVHNYPNTAECNQIQDRSRDKAAFKQASSLLHAEESILMSRRPTVMTGTASAQDEGRDQIIKILNASLQTRYRNRVAENIPDNSAYMSSMGEIDEASDMLQDTFYPSCIRPCPAMHSQPMSRDNAGFSDFVLSKYPNQSGQVAVFEFKPFWGYSSSALLDHYFGNNIDMILRQGTDDFLWDGVNSASRELVKQIYGEHVFMGADVAFFTNCDICFISVRVKGVDAQGEKDILVISSPKRWTDPSLHAALTGMSFMAVDMADWNPVKTMADLLCPARECVGLHTPLTQETKDIMNDYCGV</sequence>
<organism evidence="1 2">
    <name type="scientific">Rhodocollybia butyracea</name>
    <dbReference type="NCBI Taxonomy" id="206335"/>
    <lineage>
        <taxon>Eukaryota</taxon>
        <taxon>Fungi</taxon>
        <taxon>Dikarya</taxon>
        <taxon>Basidiomycota</taxon>
        <taxon>Agaricomycotina</taxon>
        <taxon>Agaricomycetes</taxon>
        <taxon>Agaricomycetidae</taxon>
        <taxon>Agaricales</taxon>
        <taxon>Marasmiineae</taxon>
        <taxon>Omphalotaceae</taxon>
        <taxon>Rhodocollybia</taxon>
    </lineage>
</organism>
<protein>
    <submittedName>
        <fullName evidence="1">Uncharacterized protein</fullName>
    </submittedName>
</protein>
<keyword evidence="2" id="KW-1185">Reference proteome</keyword>
<proteinExistence type="predicted"/>
<dbReference type="OrthoDB" id="2998109at2759"/>
<dbReference type="EMBL" id="JADNRY010000055">
    <property type="protein sequence ID" value="KAF9069019.1"/>
    <property type="molecule type" value="Genomic_DNA"/>
</dbReference>
<name>A0A9P5U7P9_9AGAR</name>
<gene>
    <name evidence="1" type="ORF">BDP27DRAFT_1363737</name>
</gene>